<keyword evidence="10" id="KW-1185">Reference proteome</keyword>
<dbReference type="Gene3D" id="1.20.1250.20">
    <property type="entry name" value="MFS general substrate transporter like domains"/>
    <property type="match status" value="1"/>
</dbReference>
<feature type="transmembrane region" description="Helical" evidence="7">
    <location>
        <begin position="80"/>
        <end position="100"/>
    </location>
</feature>
<evidence type="ECO:0000313" key="9">
    <source>
        <dbReference type="EMBL" id="GIG90402.1"/>
    </source>
</evidence>
<feature type="transmembrane region" description="Helical" evidence="7">
    <location>
        <begin position="276"/>
        <end position="299"/>
    </location>
</feature>
<evidence type="ECO:0000256" key="2">
    <source>
        <dbReference type="ARBA" id="ARBA00022448"/>
    </source>
</evidence>
<feature type="domain" description="Major facilitator superfamily (MFS) profile" evidence="8">
    <location>
        <begin position="16"/>
        <end position="456"/>
    </location>
</feature>
<dbReference type="EMBL" id="BONW01000028">
    <property type="protein sequence ID" value="GIG90402.1"/>
    <property type="molecule type" value="Genomic_DNA"/>
</dbReference>
<evidence type="ECO:0000256" key="1">
    <source>
        <dbReference type="ARBA" id="ARBA00004651"/>
    </source>
</evidence>
<accession>A0ABQ4E6S0</accession>
<organism evidence="9 10">
    <name type="scientific">Plantactinospora endophytica</name>
    <dbReference type="NCBI Taxonomy" id="673535"/>
    <lineage>
        <taxon>Bacteria</taxon>
        <taxon>Bacillati</taxon>
        <taxon>Actinomycetota</taxon>
        <taxon>Actinomycetes</taxon>
        <taxon>Micromonosporales</taxon>
        <taxon>Micromonosporaceae</taxon>
        <taxon>Plantactinospora</taxon>
    </lineage>
</organism>
<reference evidence="9 10" key="1">
    <citation type="submission" date="2021-01" db="EMBL/GenBank/DDBJ databases">
        <title>Whole genome shotgun sequence of Plantactinospora endophytica NBRC 110450.</title>
        <authorList>
            <person name="Komaki H."/>
            <person name="Tamura T."/>
        </authorList>
    </citation>
    <scope>NUCLEOTIDE SEQUENCE [LARGE SCALE GENOMIC DNA]</scope>
    <source>
        <strain evidence="9 10">NBRC 110450</strain>
    </source>
</reference>
<comment type="subcellular location">
    <subcellularLocation>
        <location evidence="1">Cell membrane</location>
        <topology evidence="1">Multi-pass membrane protein</topology>
    </subcellularLocation>
</comment>
<feature type="transmembrane region" description="Helical" evidence="7">
    <location>
        <begin position="168"/>
        <end position="187"/>
    </location>
</feature>
<feature type="transmembrane region" description="Helical" evidence="7">
    <location>
        <begin position="106"/>
        <end position="128"/>
    </location>
</feature>
<feature type="transmembrane region" description="Helical" evidence="7">
    <location>
        <begin position="339"/>
        <end position="357"/>
    </location>
</feature>
<dbReference type="InterPro" id="IPR036259">
    <property type="entry name" value="MFS_trans_sf"/>
</dbReference>
<keyword evidence="3 7" id="KW-0812">Transmembrane</keyword>
<proteinExistence type="predicted"/>
<protein>
    <submittedName>
        <fullName evidence="9">MFS transporter</fullName>
    </submittedName>
</protein>
<dbReference type="PROSITE" id="PS50850">
    <property type="entry name" value="MFS"/>
    <property type="match status" value="1"/>
</dbReference>
<evidence type="ECO:0000256" key="4">
    <source>
        <dbReference type="ARBA" id="ARBA00022989"/>
    </source>
</evidence>
<gene>
    <name evidence="9" type="ORF">Pen02_53380</name>
</gene>
<feature type="region of interest" description="Disordered" evidence="6">
    <location>
        <begin position="463"/>
        <end position="483"/>
    </location>
</feature>
<keyword evidence="4 7" id="KW-1133">Transmembrane helix</keyword>
<feature type="transmembrane region" description="Helical" evidence="7">
    <location>
        <begin position="53"/>
        <end position="73"/>
    </location>
</feature>
<feature type="transmembrane region" description="Helical" evidence="7">
    <location>
        <begin position="435"/>
        <end position="452"/>
    </location>
</feature>
<dbReference type="CDD" id="cd17321">
    <property type="entry name" value="MFS_MMR_MDR_like"/>
    <property type="match status" value="1"/>
</dbReference>
<dbReference type="InterPro" id="IPR020846">
    <property type="entry name" value="MFS_dom"/>
</dbReference>
<feature type="transmembrane region" description="Helical" evidence="7">
    <location>
        <begin position="369"/>
        <end position="388"/>
    </location>
</feature>
<feature type="transmembrane region" description="Helical" evidence="7">
    <location>
        <begin position="207"/>
        <end position="226"/>
    </location>
</feature>
<comment type="caution">
    <text evidence="9">The sequence shown here is derived from an EMBL/GenBank/DDBJ whole genome shotgun (WGS) entry which is preliminary data.</text>
</comment>
<feature type="transmembrane region" description="Helical" evidence="7">
    <location>
        <begin position="409"/>
        <end position="429"/>
    </location>
</feature>
<dbReference type="SUPFAM" id="SSF103473">
    <property type="entry name" value="MFS general substrate transporter"/>
    <property type="match status" value="1"/>
</dbReference>
<dbReference type="Pfam" id="PF07690">
    <property type="entry name" value="MFS_1"/>
    <property type="match status" value="1"/>
</dbReference>
<feature type="transmembrane region" description="Helical" evidence="7">
    <location>
        <begin position="232"/>
        <end position="255"/>
    </location>
</feature>
<evidence type="ECO:0000256" key="7">
    <source>
        <dbReference type="SAM" id="Phobius"/>
    </source>
</evidence>
<sequence>MLHTQEVEAPASAHRTIVSACALMFLISLDVTIVNVALPVIQRGLDVPTASLGWTAVAYTIPFATLMLSGGALSDRFGPARVYLGGVVVFGVGSLIDAAAPNFALLLVGRVVQGVGAALCMPSAMAVLRSSVPARQLGQAIALWTFSASVAISAGPIVSGALVEFLSWRSVFMINIPVVALAAWLILPEVQRGERRPPVPKRAMDVLGQSLYVVSSGLLIGGLIFLRDGVDAARWHLPVTLLALSAGGLVAFFLFERRAADPVLPTSLLRHRVFQSAAIAGVAISVVNFGLVYCLGLYYGGAHRFTPLQAGALFLPMMVACGVSSAIVERTRRALGDRATVTAGLAVQLAGTLLICVRPDHVGWVSANAAFLGFGVGLCVPPITAGLLGAVDAKISGVAGGALSSVRQFGSALGVAVLGLMVQGTSGSIRVDLRLIGAVCTVVLLVALVAYLSNSKLTGRAGEAERATVGSGRTGGRPRAGAG</sequence>
<evidence type="ECO:0000256" key="6">
    <source>
        <dbReference type="SAM" id="MobiDB-lite"/>
    </source>
</evidence>
<evidence type="ECO:0000256" key="3">
    <source>
        <dbReference type="ARBA" id="ARBA00022692"/>
    </source>
</evidence>
<dbReference type="Gene3D" id="1.20.1720.10">
    <property type="entry name" value="Multidrug resistance protein D"/>
    <property type="match status" value="1"/>
</dbReference>
<dbReference type="Proteomes" id="UP000646749">
    <property type="component" value="Unassembled WGS sequence"/>
</dbReference>
<dbReference type="PANTHER" id="PTHR42718">
    <property type="entry name" value="MAJOR FACILITATOR SUPERFAMILY MULTIDRUG TRANSPORTER MFSC"/>
    <property type="match status" value="1"/>
</dbReference>
<dbReference type="InterPro" id="IPR011701">
    <property type="entry name" value="MFS"/>
</dbReference>
<evidence type="ECO:0000256" key="5">
    <source>
        <dbReference type="ARBA" id="ARBA00023136"/>
    </source>
</evidence>
<feature type="transmembrane region" description="Helical" evidence="7">
    <location>
        <begin position="140"/>
        <end position="162"/>
    </location>
</feature>
<dbReference type="RefSeq" id="WP_203868826.1">
    <property type="nucleotide sequence ID" value="NZ_BONW01000028.1"/>
</dbReference>
<feature type="transmembrane region" description="Helical" evidence="7">
    <location>
        <begin position="21"/>
        <end position="41"/>
    </location>
</feature>
<evidence type="ECO:0000259" key="8">
    <source>
        <dbReference type="PROSITE" id="PS50850"/>
    </source>
</evidence>
<dbReference type="PANTHER" id="PTHR42718:SF9">
    <property type="entry name" value="MAJOR FACILITATOR SUPERFAMILY MULTIDRUG TRANSPORTER MFSC"/>
    <property type="match status" value="1"/>
</dbReference>
<keyword evidence="5 7" id="KW-0472">Membrane</keyword>
<name>A0ABQ4E6S0_9ACTN</name>
<feature type="transmembrane region" description="Helical" evidence="7">
    <location>
        <begin position="305"/>
        <end position="327"/>
    </location>
</feature>
<keyword evidence="2" id="KW-0813">Transport</keyword>
<evidence type="ECO:0000313" key="10">
    <source>
        <dbReference type="Proteomes" id="UP000646749"/>
    </source>
</evidence>